<evidence type="ECO:0000313" key="1">
    <source>
        <dbReference type="EMBL" id="ELT47055.1"/>
    </source>
</evidence>
<accession>M5JKJ1</accession>
<gene>
    <name evidence="1" type="ORF">D584_21611</name>
</gene>
<reference evidence="1 2" key="1">
    <citation type="journal article" date="2013" name="Gut Pathog.">
        <title>Draft genome of Ochrobactrum intermedium strain M86 isolated from non-ulcer dyspeptic individual from India.</title>
        <authorList>
            <person name="Kulkarni G."/>
            <person name="Dhotre D."/>
            <person name="Dharne M."/>
            <person name="Shetty S."/>
            <person name="Chowdhury S."/>
            <person name="Misra V."/>
            <person name="Misra S."/>
            <person name="Patole M."/>
            <person name="Shouche Y."/>
        </authorList>
    </citation>
    <scope>NUCLEOTIDE SEQUENCE [LARGE SCALE GENOMIC DNA]</scope>
    <source>
        <strain evidence="1 2">M86</strain>
    </source>
</reference>
<dbReference type="RefSeq" id="WP_006472871.1">
    <property type="nucleotide sequence ID" value="NZ_AOGE01000066.1"/>
</dbReference>
<evidence type="ECO:0000313" key="2">
    <source>
        <dbReference type="Proteomes" id="UP000011971"/>
    </source>
</evidence>
<dbReference type="EMBL" id="AOGE01000066">
    <property type="protein sequence ID" value="ELT47055.1"/>
    <property type="molecule type" value="Genomic_DNA"/>
</dbReference>
<organism evidence="1 2">
    <name type="scientific">Brucella intermedia M86</name>
    <dbReference type="NCBI Taxonomy" id="1234597"/>
    <lineage>
        <taxon>Bacteria</taxon>
        <taxon>Pseudomonadati</taxon>
        <taxon>Pseudomonadota</taxon>
        <taxon>Alphaproteobacteria</taxon>
        <taxon>Hyphomicrobiales</taxon>
        <taxon>Brucellaceae</taxon>
        <taxon>Brucella/Ochrobactrum group</taxon>
        <taxon>Brucella</taxon>
    </lineage>
</organism>
<protein>
    <submittedName>
        <fullName evidence="1">Uncharacterized protein</fullName>
    </submittedName>
</protein>
<name>M5JKJ1_9HYPH</name>
<dbReference type="AlphaFoldDB" id="M5JKJ1"/>
<dbReference type="PATRIC" id="fig|1234597.4.peg.4459"/>
<sequence length="77" mass="8339">MTTTAFAVKEGNEIKVNTIHEHSRGAKVNWLCLNGWMVLARAGDDEINTSFSQFQAARAGQDNYPEVVAVTISEGAA</sequence>
<proteinExistence type="predicted"/>
<comment type="caution">
    <text evidence="1">The sequence shown here is derived from an EMBL/GenBank/DDBJ whole genome shotgun (WGS) entry which is preliminary data.</text>
</comment>
<dbReference type="Proteomes" id="UP000011971">
    <property type="component" value="Unassembled WGS sequence"/>
</dbReference>